<dbReference type="Proteomes" id="UP001250538">
    <property type="component" value="Unassembled WGS sequence"/>
</dbReference>
<organism evidence="1 2">
    <name type="scientific">Paenibacillus suaedae</name>
    <dbReference type="NCBI Taxonomy" id="3077233"/>
    <lineage>
        <taxon>Bacteria</taxon>
        <taxon>Bacillati</taxon>
        <taxon>Bacillota</taxon>
        <taxon>Bacilli</taxon>
        <taxon>Bacillales</taxon>
        <taxon>Paenibacillaceae</taxon>
        <taxon>Paenibacillus</taxon>
    </lineage>
</organism>
<name>A0AAJ2JSU5_9BACL</name>
<evidence type="ECO:0000313" key="2">
    <source>
        <dbReference type="Proteomes" id="UP001250538"/>
    </source>
</evidence>
<evidence type="ECO:0000313" key="1">
    <source>
        <dbReference type="EMBL" id="MDT8975034.1"/>
    </source>
</evidence>
<sequence>MLIKRVKFSDLYDFNQSVVVIGRIRFYDENGSKINIGKMISNVSNMQFEAENAYIFSNLERYSELSYDAFNDGYYSMKGSNDARKNIQIIFKEPVTISKFEFDTGTKYPTNSNINVEFYNVNNELINTYIVKQNEYEFFNKNSLRLITIPTPELADIKKHFTFSEKKANGATKNYTLEKKEVSAIPLFFNSEFDSEISKVDASKEKAIDKKIEHVFKNNPVEDYKFAYQSVDTSNMQLVHPSIKIEFKKPRLINAVEIQSMMRKNVNIIFEGYDEINKEWNLLSEYKASVINQFGKIRMQFDNSRRYFLYKITFMNLDDVVLINDIKFYEYQSFLKEISISSPEDYKEYGMRSGEYYWTSNVLRKVVQNIKTKYSTGNVFSKLFDNKNKEIKSITI</sequence>
<gene>
    <name evidence="1" type="ORF">RQP50_02115</name>
</gene>
<keyword evidence="2" id="KW-1185">Reference proteome</keyword>
<comment type="caution">
    <text evidence="1">The sequence shown here is derived from an EMBL/GenBank/DDBJ whole genome shotgun (WGS) entry which is preliminary data.</text>
</comment>
<dbReference type="EMBL" id="JAVYAA010000001">
    <property type="protein sequence ID" value="MDT8975034.1"/>
    <property type="molecule type" value="Genomic_DNA"/>
</dbReference>
<accession>A0AAJ2JSU5</accession>
<protein>
    <submittedName>
        <fullName evidence="1">Uncharacterized protein</fullName>
    </submittedName>
</protein>
<reference evidence="2" key="1">
    <citation type="submission" date="2023-09" db="EMBL/GenBank/DDBJ databases">
        <title>Paenibacillus sp. chi10 Genome sequencing and assembly.</title>
        <authorList>
            <person name="Kim I."/>
        </authorList>
    </citation>
    <scope>NUCLEOTIDE SEQUENCE [LARGE SCALE GENOMIC DNA]</scope>
    <source>
        <strain evidence="2">chi10</strain>
    </source>
</reference>
<proteinExistence type="predicted"/>
<dbReference type="RefSeq" id="WP_315742866.1">
    <property type="nucleotide sequence ID" value="NZ_JAVYAA010000001.1"/>
</dbReference>
<dbReference type="AlphaFoldDB" id="A0AAJ2JSU5"/>